<evidence type="ECO:0000313" key="3">
    <source>
        <dbReference type="Proteomes" id="UP001432062"/>
    </source>
</evidence>
<organism evidence="2 3">
    <name type="scientific">Nocardia vinacea</name>
    <dbReference type="NCBI Taxonomy" id="96468"/>
    <lineage>
        <taxon>Bacteria</taxon>
        <taxon>Bacillati</taxon>
        <taxon>Actinomycetota</taxon>
        <taxon>Actinomycetes</taxon>
        <taxon>Mycobacteriales</taxon>
        <taxon>Nocardiaceae</taxon>
        <taxon>Nocardia</taxon>
    </lineage>
</organism>
<keyword evidence="1" id="KW-1133">Transmembrane helix</keyword>
<proteinExistence type="predicted"/>
<evidence type="ECO:0000313" key="2">
    <source>
        <dbReference type="EMBL" id="WUV50508.1"/>
    </source>
</evidence>
<keyword evidence="3" id="KW-1185">Reference proteome</keyword>
<evidence type="ECO:0000256" key="1">
    <source>
        <dbReference type="SAM" id="Phobius"/>
    </source>
</evidence>
<reference evidence="2" key="1">
    <citation type="submission" date="2022-10" db="EMBL/GenBank/DDBJ databases">
        <title>The complete genomes of actinobacterial strains from the NBC collection.</title>
        <authorList>
            <person name="Joergensen T.S."/>
            <person name="Alvarez Arevalo M."/>
            <person name="Sterndorff E.B."/>
            <person name="Faurdal D."/>
            <person name="Vuksanovic O."/>
            <person name="Mourched A.-S."/>
            <person name="Charusanti P."/>
            <person name="Shaw S."/>
            <person name="Blin K."/>
            <person name="Weber T."/>
        </authorList>
    </citation>
    <scope>NUCLEOTIDE SEQUENCE</scope>
    <source>
        <strain evidence="2">NBC_01482</strain>
    </source>
</reference>
<keyword evidence="1" id="KW-0812">Transmembrane</keyword>
<feature type="transmembrane region" description="Helical" evidence="1">
    <location>
        <begin position="6"/>
        <end position="26"/>
    </location>
</feature>
<dbReference type="Proteomes" id="UP001432062">
    <property type="component" value="Chromosome"/>
</dbReference>
<accession>A0ABZ1Z5H8</accession>
<protein>
    <submittedName>
        <fullName evidence="2">Uncharacterized protein</fullName>
    </submittedName>
</protein>
<gene>
    <name evidence="2" type="ORF">OG563_21320</name>
</gene>
<keyword evidence="1" id="KW-0472">Membrane</keyword>
<sequence length="50" mass="5619">MSGWILLGYVVVSGLPLTVVVMVIFWPVSSTSKRWSVDEIEQRVTRLLLG</sequence>
<dbReference type="EMBL" id="CP109441">
    <property type="protein sequence ID" value="WUV50508.1"/>
    <property type="molecule type" value="Genomic_DNA"/>
</dbReference>
<name>A0ABZ1Z5H8_9NOCA</name>
<dbReference type="RefSeq" id="WP_327095187.1">
    <property type="nucleotide sequence ID" value="NZ_CP109149.1"/>
</dbReference>